<dbReference type="InterPro" id="IPR036047">
    <property type="entry name" value="F-box-like_dom_sf"/>
</dbReference>
<reference evidence="2 3" key="1">
    <citation type="journal article" date="2019" name="Nat. Ecol. Evol.">
        <title>Megaphylogeny resolves global patterns of mushroom evolution.</title>
        <authorList>
            <person name="Varga T."/>
            <person name="Krizsan K."/>
            <person name="Foldi C."/>
            <person name="Dima B."/>
            <person name="Sanchez-Garcia M."/>
            <person name="Sanchez-Ramirez S."/>
            <person name="Szollosi G.J."/>
            <person name="Szarkandi J.G."/>
            <person name="Papp V."/>
            <person name="Albert L."/>
            <person name="Andreopoulos W."/>
            <person name="Angelini C."/>
            <person name="Antonin V."/>
            <person name="Barry K.W."/>
            <person name="Bougher N.L."/>
            <person name="Buchanan P."/>
            <person name="Buyck B."/>
            <person name="Bense V."/>
            <person name="Catcheside P."/>
            <person name="Chovatia M."/>
            <person name="Cooper J."/>
            <person name="Damon W."/>
            <person name="Desjardin D."/>
            <person name="Finy P."/>
            <person name="Geml J."/>
            <person name="Haridas S."/>
            <person name="Hughes K."/>
            <person name="Justo A."/>
            <person name="Karasinski D."/>
            <person name="Kautmanova I."/>
            <person name="Kiss B."/>
            <person name="Kocsube S."/>
            <person name="Kotiranta H."/>
            <person name="LaButti K.M."/>
            <person name="Lechner B.E."/>
            <person name="Liimatainen K."/>
            <person name="Lipzen A."/>
            <person name="Lukacs Z."/>
            <person name="Mihaltcheva S."/>
            <person name="Morgado L.N."/>
            <person name="Niskanen T."/>
            <person name="Noordeloos M.E."/>
            <person name="Ohm R.A."/>
            <person name="Ortiz-Santana B."/>
            <person name="Ovrebo C."/>
            <person name="Racz N."/>
            <person name="Riley R."/>
            <person name="Savchenko A."/>
            <person name="Shiryaev A."/>
            <person name="Soop K."/>
            <person name="Spirin V."/>
            <person name="Szebenyi C."/>
            <person name="Tomsovsky M."/>
            <person name="Tulloss R.E."/>
            <person name="Uehling J."/>
            <person name="Grigoriev I.V."/>
            <person name="Vagvolgyi C."/>
            <person name="Papp T."/>
            <person name="Martin F.M."/>
            <person name="Miettinen O."/>
            <person name="Hibbett D.S."/>
            <person name="Nagy L.G."/>
        </authorList>
    </citation>
    <scope>NUCLEOTIDE SEQUENCE [LARGE SCALE GENOMIC DNA]</scope>
    <source>
        <strain evidence="2 3">OMC1185</strain>
    </source>
</reference>
<dbReference type="PROSITE" id="PS50181">
    <property type="entry name" value="FBOX"/>
    <property type="match status" value="1"/>
</dbReference>
<gene>
    <name evidence="2" type="ORF">OE88DRAFT_699757</name>
</gene>
<proteinExistence type="predicted"/>
<dbReference type="SUPFAM" id="SSF81383">
    <property type="entry name" value="F-box domain"/>
    <property type="match status" value="1"/>
</dbReference>
<evidence type="ECO:0000313" key="2">
    <source>
        <dbReference type="EMBL" id="TFK56062.1"/>
    </source>
</evidence>
<dbReference type="EMBL" id="ML213504">
    <property type="protein sequence ID" value="TFK56062.1"/>
    <property type="molecule type" value="Genomic_DNA"/>
</dbReference>
<evidence type="ECO:0000313" key="3">
    <source>
        <dbReference type="Proteomes" id="UP000305948"/>
    </source>
</evidence>
<organism evidence="2 3">
    <name type="scientific">Heliocybe sulcata</name>
    <dbReference type="NCBI Taxonomy" id="5364"/>
    <lineage>
        <taxon>Eukaryota</taxon>
        <taxon>Fungi</taxon>
        <taxon>Dikarya</taxon>
        <taxon>Basidiomycota</taxon>
        <taxon>Agaricomycotina</taxon>
        <taxon>Agaricomycetes</taxon>
        <taxon>Gloeophyllales</taxon>
        <taxon>Gloeophyllaceae</taxon>
        <taxon>Heliocybe</taxon>
    </lineage>
</organism>
<dbReference type="AlphaFoldDB" id="A0A5C3NFC3"/>
<evidence type="ECO:0000259" key="1">
    <source>
        <dbReference type="PROSITE" id="PS50181"/>
    </source>
</evidence>
<sequence>MSLSTLPPELLDGVCQSLATQDLVALSRTSSTFYPVAQRLLYRHIHASSHARNLSVVVTLAKRLDLASCVQSFSLVVDDASPPVFPSFYRLLRKSLAAMQALKTLSLFIPPSMSWVLDSGAVRADPCYQRLEQFACSFPFDSDVTTFLGRTPALLELEVDSMPSLTPSPIPTLPSISIPHLAQFIGSSEQAAAVVPGRPVESVHLYGGDLTEDVMCSLSQSVAPVIALGANTTMSPISFLESVTRHLPSIAFLRVTAENIDSVLPNAEWYQQIANKLDRLPNLSAFELSGIHWGSLKPQDQKQRVWQARPLSPLGFAADREEDLDMMEPGDFMSN</sequence>
<feature type="domain" description="F-box" evidence="1">
    <location>
        <begin position="1"/>
        <end position="45"/>
    </location>
</feature>
<dbReference type="OrthoDB" id="613763at2759"/>
<dbReference type="Proteomes" id="UP000305948">
    <property type="component" value="Unassembled WGS sequence"/>
</dbReference>
<name>A0A5C3NFC3_9AGAM</name>
<accession>A0A5C3NFC3</accession>
<protein>
    <recommendedName>
        <fullName evidence="1">F-box domain-containing protein</fullName>
    </recommendedName>
</protein>
<dbReference type="Pfam" id="PF12937">
    <property type="entry name" value="F-box-like"/>
    <property type="match status" value="1"/>
</dbReference>
<dbReference type="InterPro" id="IPR001810">
    <property type="entry name" value="F-box_dom"/>
</dbReference>
<keyword evidence="3" id="KW-1185">Reference proteome</keyword>